<dbReference type="NCBIfam" id="TIGR00614">
    <property type="entry name" value="recQ_fam"/>
    <property type="match status" value="1"/>
</dbReference>
<dbReference type="GO" id="GO:0043138">
    <property type="term" value="F:3'-5' DNA helicase activity"/>
    <property type="evidence" value="ECO:0007669"/>
    <property type="project" value="UniProtKB-EC"/>
</dbReference>
<dbReference type="Pfam" id="PF00271">
    <property type="entry name" value="Helicase_C"/>
    <property type="match status" value="1"/>
</dbReference>
<dbReference type="AlphaFoldDB" id="A0A8S1QQQ2"/>
<evidence type="ECO:0000256" key="5">
    <source>
        <dbReference type="ARBA" id="ARBA00034617"/>
    </source>
</evidence>
<comment type="caution">
    <text evidence="10">The sequence shown here is derived from an EMBL/GenBank/DDBJ whole genome shotgun (WGS) entry which is preliminary data.</text>
</comment>
<dbReference type="InterPro" id="IPR014001">
    <property type="entry name" value="Helicase_ATP-bd"/>
</dbReference>
<dbReference type="GO" id="GO:0000724">
    <property type="term" value="P:double-strand break repair via homologous recombination"/>
    <property type="evidence" value="ECO:0007669"/>
    <property type="project" value="TreeGrafter"/>
</dbReference>
<evidence type="ECO:0000259" key="8">
    <source>
        <dbReference type="PROSITE" id="PS51192"/>
    </source>
</evidence>
<evidence type="ECO:0000256" key="2">
    <source>
        <dbReference type="ARBA" id="ARBA00022801"/>
    </source>
</evidence>
<dbReference type="GO" id="GO:0016787">
    <property type="term" value="F:hydrolase activity"/>
    <property type="evidence" value="ECO:0007669"/>
    <property type="project" value="UniProtKB-KW"/>
</dbReference>
<feature type="domain" description="Helicase ATP-binding" evidence="8">
    <location>
        <begin position="323"/>
        <end position="494"/>
    </location>
</feature>
<name>A0A8S1QQQ2_9CILI</name>
<dbReference type="GO" id="GO:0009378">
    <property type="term" value="F:four-way junction helicase activity"/>
    <property type="evidence" value="ECO:0007669"/>
    <property type="project" value="TreeGrafter"/>
</dbReference>
<dbReference type="PANTHER" id="PTHR13710">
    <property type="entry name" value="DNA HELICASE RECQ FAMILY MEMBER"/>
    <property type="match status" value="1"/>
</dbReference>
<evidence type="ECO:0000256" key="6">
    <source>
        <dbReference type="ARBA" id="ARBA00034808"/>
    </source>
</evidence>
<keyword evidence="2" id="KW-0378">Hydrolase</keyword>
<dbReference type="Pfam" id="PF00270">
    <property type="entry name" value="DEAD"/>
    <property type="match status" value="1"/>
</dbReference>
<organism evidence="10 11">
    <name type="scientific">Paramecium sonneborni</name>
    <dbReference type="NCBI Taxonomy" id="65129"/>
    <lineage>
        <taxon>Eukaryota</taxon>
        <taxon>Sar</taxon>
        <taxon>Alveolata</taxon>
        <taxon>Ciliophora</taxon>
        <taxon>Intramacronucleata</taxon>
        <taxon>Oligohymenophorea</taxon>
        <taxon>Peniculida</taxon>
        <taxon>Parameciidae</taxon>
        <taxon>Paramecium</taxon>
    </lineage>
</organism>
<feature type="compositionally biased region" description="Basic and acidic residues" evidence="7">
    <location>
        <begin position="117"/>
        <end position="127"/>
    </location>
</feature>
<feature type="compositionally biased region" description="Basic and acidic residues" evidence="7">
    <location>
        <begin position="137"/>
        <end position="151"/>
    </location>
</feature>
<dbReference type="InterPro" id="IPR004589">
    <property type="entry name" value="DNA_helicase_ATP-dep_RecQ"/>
</dbReference>
<dbReference type="PROSITE" id="PS51192">
    <property type="entry name" value="HELICASE_ATP_BIND_1"/>
    <property type="match status" value="1"/>
</dbReference>
<accession>A0A8S1QQQ2</accession>
<evidence type="ECO:0000259" key="9">
    <source>
        <dbReference type="PROSITE" id="PS51194"/>
    </source>
</evidence>
<dbReference type="Proteomes" id="UP000692954">
    <property type="component" value="Unassembled WGS sequence"/>
</dbReference>
<dbReference type="SMART" id="SM00487">
    <property type="entry name" value="DEXDc"/>
    <property type="match status" value="1"/>
</dbReference>
<evidence type="ECO:0000313" key="11">
    <source>
        <dbReference type="Proteomes" id="UP000692954"/>
    </source>
</evidence>
<comment type="catalytic activity">
    <reaction evidence="5">
        <text>Couples ATP hydrolysis with the unwinding of duplex DNA by translocating in the 3'-5' direction.</text>
        <dbReference type="EC" id="5.6.2.4"/>
    </reaction>
</comment>
<sequence length="975" mass="113948">MANRTYFNQDQKRLFKPQVQLEKKQENPTKKKVELNEINEEPQKQLWDIDLKDCVTKYKDTIGSKKRKEYEIFKPGGCFIKQKSEAEKPKTEKELNKEINQVIRQTTKEFFEEIKMEKQQKENEKNKLNVQSQNDECEIKDQNQNQNKEKSNQGNQINEEVGQEQKENKENDNIKVDQGLLKKKVGKFQKGQNGNFVRLDLKKKYQDRFRGAIYMNQRKYKRNGTLKNPNPSKREQSQIDFQQLNNQGRAESYNIFIQSVSSGLLVDIFDDEENIKEKEKNEDLIKELVSKVQEDLDNKENYLNLLELVFGFTEFREGQFEAISSILKKESILLVQKTGHGKSLVYQYLSLFLQDSIGIIFSPLISLMIDQVSKLPDQIKGIAYHSMLTSFQKARLIEFIKGRQVQLVYCTPEIFQSDLGYSLEYFGKISFICIDEAHCVSELSHSFRHTYVILNQMIESFLKDDLPPYLALTATATNLTVESVLKKFKINKSIISINTERSNIEISVSRDRDVNASLIKLLQSVKYRNLSSIIIYCRSKYMVDVVSNYLKNCNLKCLGFHGGLTEQEKMDIQNKFIRNQIQIIVATSIFAMGIDKSDIRAIIHLNLPKSIESYIQEIGRAGRDGKIAYAHLFLRENDFHLERSFILSDYPDFIVMKNLLEKMKQKQDEKKITYFISKYAEENLDLRKDTIYSLMQILERCSNDSIKVYPICHEKIVLKFFKTLTEEQKEKSSILNELLKIGRMISGSLHVNVIKASNILSMQPLEVIRQARNLYTELSITTETQEEILPFQIINEIDLSILEKANEILQLHKSVALDKLNLMYILAYENSVPNFDLLSENLFQTKNFFFNQYFRSQDPVEDILNALYNDGKHNINEYLPFDELDNDQHKQIQQAVKRFLHEETANKNNSETHKITQSYLKNPKILSRLFCGIQSIKYSYKEYRSSSIWNKSGRLKYEDVHKSVINICLSILEQN</sequence>
<dbReference type="InterPro" id="IPR001650">
    <property type="entry name" value="Helicase_C-like"/>
</dbReference>
<keyword evidence="4" id="KW-0067">ATP-binding</keyword>
<evidence type="ECO:0000256" key="3">
    <source>
        <dbReference type="ARBA" id="ARBA00022806"/>
    </source>
</evidence>
<dbReference type="GO" id="GO:0003676">
    <property type="term" value="F:nucleic acid binding"/>
    <property type="evidence" value="ECO:0007669"/>
    <property type="project" value="InterPro"/>
</dbReference>
<dbReference type="CDD" id="cd18018">
    <property type="entry name" value="DEXHc_RecQ4-like"/>
    <property type="match status" value="1"/>
</dbReference>
<dbReference type="SMART" id="SM00490">
    <property type="entry name" value="HELICc"/>
    <property type="match status" value="1"/>
</dbReference>
<dbReference type="InterPro" id="IPR011545">
    <property type="entry name" value="DEAD/DEAH_box_helicase_dom"/>
</dbReference>
<evidence type="ECO:0000313" key="10">
    <source>
        <dbReference type="EMBL" id="CAD8116870.1"/>
    </source>
</evidence>
<keyword evidence="3" id="KW-0347">Helicase</keyword>
<dbReference type="GO" id="GO:0005524">
    <property type="term" value="F:ATP binding"/>
    <property type="evidence" value="ECO:0007669"/>
    <property type="project" value="UniProtKB-KW"/>
</dbReference>
<feature type="domain" description="Helicase C-terminal" evidence="9">
    <location>
        <begin position="517"/>
        <end position="685"/>
    </location>
</feature>
<dbReference type="EMBL" id="CAJJDN010000112">
    <property type="protein sequence ID" value="CAD8116870.1"/>
    <property type="molecule type" value="Genomic_DNA"/>
</dbReference>
<feature type="compositionally biased region" description="Basic and acidic residues" evidence="7">
    <location>
        <begin position="163"/>
        <end position="175"/>
    </location>
</feature>
<reference evidence="10" key="1">
    <citation type="submission" date="2021-01" db="EMBL/GenBank/DDBJ databases">
        <authorList>
            <consortium name="Genoscope - CEA"/>
            <person name="William W."/>
        </authorList>
    </citation>
    <scope>NUCLEOTIDE SEQUENCE</scope>
</reference>
<gene>
    <name evidence="10" type="ORF">PSON_ATCC_30995.1.T1120074</name>
</gene>
<dbReference type="PROSITE" id="PS51194">
    <property type="entry name" value="HELICASE_CTER"/>
    <property type="match status" value="1"/>
</dbReference>
<proteinExistence type="predicted"/>
<dbReference type="GO" id="GO:0005694">
    <property type="term" value="C:chromosome"/>
    <property type="evidence" value="ECO:0007669"/>
    <property type="project" value="TreeGrafter"/>
</dbReference>
<feature type="region of interest" description="Disordered" evidence="7">
    <location>
        <begin position="117"/>
        <end position="175"/>
    </location>
</feature>
<dbReference type="GO" id="GO:0005737">
    <property type="term" value="C:cytoplasm"/>
    <property type="evidence" value="ECO:0007669"/>
    <property type="project" value="TreeGrafter"/>
</dbReference>
<dbReference type="OrthoDB" id="10261556at2759"/>
<evidence type="ECO:0000256" key="4">
    <source>
        <dbReference type="ARBA" id="ARBA00022840"/>
    </source>
</evidence>
<dbReference type="EC" id="5.6.2.4" evidence="6"/>
<evidence type="ECO:0000256" key="7">
    <source>
        <dbReference type="SAM" id="MobiDB-lite"/>
    </source>
</evidence>
<protein>
    <recommendedName>
        <fullName evidence="6">DNA 3'-5' helicase</fullName>
        <ecNumber evidence="6">5.6.2.4</ecNumber>
    </recommendedName>
</protein>
<evidence type="ECO:0000256" key="1">
    <source>
        <dbReference type="ARBA" id="ARBA00022741"/>
    </source>
</evidence>
<dbReference type="PANTHER" id="PTHR13710:SF108">
    <property type="entry name" value="ATP-DEPENDENT DNA HELICASE Q4"/>
    <property type="match status" value="1"/>
</dbReference>
<keyword evidence="1" id="KW-0547">Nucleotide-binding</keyword>
<keyword evidence="11" id="KW-1185">Reference proteome</keyword>
<dbReference type="GO" id="GO:0005634">
    <property type="term" value="C:nucleus"/>
    <property type="evidence" value="ECO:0007669"/>
    <property type="project" value="TreeGrafter"/>
</dbReference>